<sequence length="404" mass="46291">MIDALQDGSISKTNLPKAARPFKKVWETMTIEDGLILIDSRKIVVPVSARQKVLRLLHLAHQGITRTYERARTLFFWPGMKNDIVNITESCELCQLYSPSLSQEPLKSDAILPLRPFESVSADLFEYGGRSFLAYVDRYSGWVCFDAFGKTPSTREVVQSIKRIFACFGIPLRIRTDGGPQFSSAEFLQFCRDDCIQPVISSAFHPQSNGHAEAAVKMLKNLVKKHWISGRLDREGFDAALLEWRNIPREDGKSPAQWLFGFNLRTRIPSHPSTRLSLDSKEFGNGLERRSLELDKDKLQYDTRARSHDPLNVGDRVRIQNVISKLWDRQGIIHSIRDSGRSYVVLIGSRRYVRNRRYLRPIRSQLQSAMEFGNGVKCSPVNPVDPLPRRSNRMKKKIVRFTLE</sequence>
<dbReference type="InterPro" id="IPR041588">
    <property type="entry name" value="Integrase_H2C2"/>
</dbReference>
<evidence type="ECO:0000256" key="1">
    <source>
        <dbReference type="ARBA" id="ARBA00012493"/>
    </source>
</evidence>
<dbReference type="Pfam" id="PF17921">
    <property type="entry name" value="Integrase_H2C2"/>
    <property type="match status" value="1"/>
</dbReference>
<accession>A0A553P3M1</accession>
<dbReference type="STRING" id="6832.A0A553P3M1"/>
<dbReference type="Gene3D" id="1.10.340.70">
    <property type="match status" value="1"/>
</dbReference>
<dbReference type="FunFam" id="1.10.340.70:FF:000004">
    <property type="entry name" value="Retrovirus-related Pol polyprotein from transposon 297-like Protein"/>
    <property type="match status" value="1"/>
</dbReference>
<dbReference type="Proteomes" id="UP000318571">
    <property type="component" value="Chromosome 7"/>
</dbReference>
<dbReference type="Pfam" id="PF00665">
    <property type="entry name" value="rve"/>
    <property type="match status" value="1"/>
</dbReference>
<dbReference type="InterPro" id="IPR012337">
    <property type="entry name" value="RNaseH-like_sf"/>
</dbReference>
<dbReference type="PROSITE" id="PS50994">
    <property type="entry name" value="INTEGRASE"/>
    <property type="match status" value="1"/>
</dbReference>
<evidence type="ECO:0000313" key="4">
    <source>
        <dbReference type="Proteomes" id="UP000318571"/>
    </source>
</evidence>
<dbReference type="GO" id="GO:0015074">
    <property type="term" value="P:DNA integration"/>
    <property type="evidence" value="ECO:0007669"/>
    <property type="project" value="InterPro"/>
</dbReference>
<dbReference type="InterPro" id="IPR001584">
    <property type="entry name" value="Integrase_cat-core"/>
</dbReference>
<dbReference type="GO" id="GO:0003676">
    <property type="term" value="F:nucleic acid binding"/>
    <property type="evidence" value="ECO:0007669"/>
    <property type="project" value="InterPro"/>
</dbReference>
<comment type="caution">
    <text evidence="3">The sequence shown here is derived from an EMBL/GenBank/DDBJ whole genome shotgun (WGS) entry which is preliminary data.</text>
</comment>
<evidence type="ECO:0000259" key="2">
    <source>
        <dbReference type="PROSITE" id="PS50994"/>
    </source>
</evidence>
<evidence type="ECO:0000313" key="3">
    <source>
        <dbReference type="EMBL" id="TRY72232.1"/>
    </source>
</evidence>
<organism evidence="3 4">
    <name type="scientific">Tigriopus californicus</name>
    <name type="common">Marine copepod</name>
    <dbReference type="NCBI Taxonomy" id="6832"/>
    <lineage>
        <taxon>Eukaryota</taxon>
        <taxon>Metazoa</taxon>
        <taxon>Ecdysozoa</taxon>
        <taxon>Arthropoda</taxon>
        <taxon>Crustacea</taxon>
        <taxon>Multicrustacea</taxon>
        <taxon>Hexanauplia</taxon>
        <taxon>Copepoda</taxon>
        <taxon>Harpacticoida</taxon>
        <taxon>Harpacticidae</taxon>
        <taxon>Tigriopus</taxon>
    </lineage>
</organism>
<proteinExistence type="predicted"/>
<reference evidence="3 4" key="1">
    <citation type="journal article" date="2018" name="Nat. Ecol. Evol.">
        <title>Genomic signatures of mitonuclear coevolution across populations of Tigriopus californicus.</title>
        <authorList>
            <person name="Barreto F.S."/>
            <person name="Watson E.T."/>
            <person name="Lima T.G."/>
            <person name="Willett C.S."/>
            <person name="Edmands S."/>
            <person name="Li W."/>
            <person name="Burton R.S."/>
        </authorList>
    </citation>
    <scope>NUCLEOTIDE SEQUENCE [LARGE SCALE GENOMIC DNA]</scope>
    <source>
        <strain evidence="3 4">San Diego</strain>
    </source>
</reference>
<dbReference type="PANTHER" id="PTHR37984">
    <property type="entry name" value="PROTEIN CBG26694"/>
    <property type="match status" value="1"/>
</dbReference>
<dbReference type="Gene3D" id="3.30.420.10">
    <property type="entry name" value="Ribonuclease H-like superfamily/Ribonuclease H"/>
    <property type="match status" value="1"/>
</dbReference>
<gene>
    <name evidence="3" type="ORF">TCAL_14895</name>
</gene>
<name>A0A553P3M1_TIGCA</name>
<dbReference type="OMA" id="VNITESC"/>
<dbReference type="InterPro" id="IPR050951">
    <property type="entry name" value="Retrovirus_Pol_polyprotein"/>
</dbReference>
<keyword evidence="4" id="KW-1185">Reference proteome</keyword>
<protein>
    <recommendedName>
        <fullName evidence="1">RNA-directed DNA polymerase</fullName>
        <ecNumber evidence="1">2.7.7.49</ecNumber>
    </recommendedName>
</protein>
<dbReference type="EMBL" id="VCGU01000008">
    <property type="protein sequence ID" value="TRY72232.1"/>
    <property type="molecule type" value="Genomic_DNA"/>
</dbReference>
<dbReference type="InterPro" id="IPR036397">
    <property type="entry name" value="RNaseH_sf"/>
</dbReference>
<dbReference type="AlphaFoldDB" id="A0A553P3M1"/>
<dbReference type="EC" id="2.7.7.49" evidence="1"/>
<dbReference type="SUPFAM" id="SSF53098">
    <property type="entry name" value="Ribonuclease H-like"/>
    <property type="match status" value="1"/>
</dbReference>
<dbReference type="GO" id="GO:0003964">
    <property type="term" value="F:RNA-directed DNA polymerase activity"/>
    <property type="evidence" value="ECO:0007669"/>
    <property type="project" value="UniProtKB-EC"/>
</dbReference>
<feature type="domain" description="Integrase catalytic" evidence="2">
    <location>
        <begin position="112"/>
        <end position="263"/>
    </location>
</feature>
<dbReference type="PANTHER" id="PTHR37984:SF7">
    <property type="entry name" value="INTEGRASE CATALYTIC DOMAIN-CONTAINING PROTEIN"/>
    <property type="match status" value="1"/>
</dbReference>